<keyword evidence="3" id="KW-1185">Reference proteome</keyword>
<evidence type="ECO:0000256" key="1">
    <source>
        <dbReference type="SAM" id="MobiDB-lite"/>
    </source>
</evidence>
<organism evidence="2 3">
    <name type="scientific">Fusarium zealandicum</name>
    <dbReference type="NCBI Taxonomy" id="1053134"/>
    <lineage>
        <taxon>Eukaryota</taxon>
        <taxon>Fungi</taxon>
        <taxon>Dikarya</taxon>
        <taxon>Ascomycota</taxon>
        <taxon>Pezizomycotina</taxon>
        <taxon>Sordariomycetes</taxon>
        <taxon>Hypocreomycetidae</taxon>
        <taxon>Hypocreales</taxon>
        <taxon>Nectriaceae</taxon>
        <taxon>Fusarium</taxon>
        <taxon>Fusarium staphyleae species complex</taxon>
    </lineage>
</organism>
<dbReference type="AlphaFoldDB" id="A0A8H4U9A7"/>
<dbReference type="EMBL" id="JABEYC010000930">
    <property type="protein sequence ID" value="KAF4972180.1"/>
    <property type="molecule type" value="Genomic_DNA"/>
</dbReference>
<protein>
    <submittedName>
        <fullName evidence="2">Uncharacterized protein</fullName>
    </submittedName>
</protein>
<evidence type="ECO:0000313" key="3">
    <source>
        <dbReference type="Proteomes" id="UP000635477"/>
    </source>
</evidence>
<name>A0A8H4U9A7_9HYPO</name>
<reference evidence="2" key="2">
    <citation type="submission" date="2020-05" db="EMBL/GenBank/DDBJ databases">
        <authorList>
            <person name="Kim H.-S."/>
            <person name="Proctor R.H."/>
            <person name="Brown D.W."/>
        </authorList>
    </citation>
    <scope>NUCLEOTIDE SEQUENCE</scope>
    <source>
        <strain evidence="2">NRRL 22465</strain>
    </source>
</reference>
<feature type="region of interest" description="Disordered" evidence="1">
    <location>
        <begin position="207"/>
        <end position="240"/>
    </location>
</feature>
<feature type="compositionally biased region" description="Polar residues" evidence="1">
    <location>
        <begin position="216"/>
        <end position="230"/>
    </location>
</feature>
<gene>
    <name evidence="2" type="ORF">FZEAL_9642</name>
</gene>
<evidence type="ECO:0000313" key="2">
    <source>
        <dbReference type="EMBL" id="KAF4972180.1"/>
    </source>
</evidence>
<comment type="caution">
    <text evidence="2">The sequence shown here is derived from an EMBL/GenBank/DDBJ whole genome shotgun (WGS) entry which is preliminary data.</text>
</comment>
<dbReference type="OrthoDB" id="3498215at2759"/>
<dbReference type="Proteomes" id="UP000635477">
    <property type="component" value="Unassembled WGS sequence"/>
</dbReference>
<reference evidence="2" key="1">
    <citation type="journal article" date="2020" name="BMC Genomics">
        <title>Correction to: Identification and distribution of gene clusters required for synthesis of sphingolipid metabolism inhibitors in diverse species of the filamentous fungus Fusarium.</title>
        <authorList>
            <person name="Kim H.S."/>
            <person name="Lohmar J.M."/>
            <person name="Busman M."/>
            <person name="Brown D.W."/>
            <person name="Naumann T.A."/>
            <person name="Divon H.H."/>
            <person name="Lysoe E."/>
            <person name="Uhlig S."/>
            <person name="Proctor R.H."/>
        </authorList>
    </citation>
    <scope>NUCLEOTIDE SEQUENCE</scope>
    <source>
        <strain evidence="2">NRRL 22465</strain>
    </source>
</reference>
<proteinExistence type="predicted"/>
<accession>A0A8H4U9A7</accession>
<sequence length="483" mass="52835">MQSPTSAQDSAAAPKHRACDECRKCPAQSLEAIYPAQRLIDRQDLENLLAQRSPTVAPVKPMGRPRKRRHIEDDAPVVAHNMPVPTGLTNTQGFHEQTCIDPLPTSIGVDQNFGFLDEPAATNHEFWNSLPNNYLDTLPVDPYILHYDASSAGGAIMVPQLSLSGIDLLGNINFDEPDLAQENVSKDLSDSLQRYMAEQLVLPQVNQRNAADASTPVDSTLGSDHGTSVGSPDESAVTPPLLRSVPSVTCGCLSSLYLALDSLTRLPNEVIPAMRVARNASKVAHDVIECSVCSAPLLEEPTKPPPIQSFQNLMFLGALVPSACNAYATILEMVDAETALAKKQDRNFWFAFKDIGGLWGRISETASTCPVVQNYNNKSMAPDMWRLTLRGILRLDIYGLDESDSGRPKDQRYKQLGLKDVVDTLDERSRRRHEILDALVAAGQYDEGATGVIYPPKPCTPEQRTCLKVLETARIALNNLVIA</sequence>